<dbReference type="EMBL" id="UYJE01001366">
    <property type="protein sequence ID" value="VDI01629.1"/>
    <property type="molecule type" value="Genomic_DNA"/>
</dbReference>
<keyword evidence="1" id="KW-0863">Zinc-finger</keyword>
<keyword evidence="1" id="KW-0479">Metal-binding</keyword>
<organism evidence="4 5">
    <name type="scientific">Mytilus galloprovincialis</name>
    <name type="common">Mediterranean mussel</name>
    <dbReference type="NCBI Taxonomy" id="29158"/>
    <lineage>
        <taxon>Eukaryota</taxon>
        <taxon>Metazoa</taxon>
        <taxon>Spiralia</taxon>
        <taxon>Lophotrochozoa</taxon>
        <taxon>Mollusca</taxon>
        <taxon>Bivalvia</taxon>
        <taxon>Autobranchia</taxon>
        <taxon>Pteriomorphia</taxon>
        <taxon>Mytilida</taxon>
        <taxon>Mytiloidea</taxon>
        <taxon>Mytilidae</taxon>
        <taxon>Mytilinae</taxon>
        <taxon>Mytilus</taxon>
    </lineage>
</organism>
<sequence length="487" mass="54486">MPRGKTVARGKGVKRRRTARVTDNDRTAALSQTEHDVVPPRTQITTSNASGPSTTFNSSVDLPNNEESYSQTINEQGTFQNFESNVNSVHEIASISNDLGNNVSCNIRQKILNGEYIDLGCLLSNPVPIDDNSNTLIIKDGVLQSKPKASTVKINSISQWTDAFLIFIDIYLSSHLGEARGLLKYMSNIRLGASRVPGLGWKRYDEQFRLKKIRMPSCNWGTVDLELWLLFMYDDNTQFNPNPVTNAYKCYDYNNGSCTRPNCHYSHSCLRCSGIHPSVNCTRFMVLRQILILGVVLDSLLDNQITVRNEARVLIQGQLSDSSDHLSTVHSIANTPIKFDVLCKFLENYSNKTVASELYLGFLEGFRLNYTGPRMTTDCRNLVSVFGNEVEVAKKLLKEINLGRIAGPFNNIPLFNLRLSPIGLCPKKDGSWRLIQHLSYPHGLSVNDYIDKGLCSVTYTPFDHALDMVGSPGKFALIGKKRYQLGI</sequence>
<dbReference type="OrthoDB" id="6149021at2759"/>
<feature type="compositionally biased region" description="Basic residues" evidence="2">
    <location>
        <begin position="1"/>
        <end position="19"/>
    </location>
</feature>
<name>A0A8B6CAE5_MYTGA</name>
<protein>
    <recommendedName>
        <fullName evidence="3">C3H1-type domain-containing protein</fullName>
    </recommendedName>
</protein>
<feature type="region of interest" description="Disordered" evidence="2">
    <location>
        <begin position="1"/>
        <end position="62"/>
    </location>
</feature>
<gene>
    <name evidence="4" type="ORF">MGAL_10B050088</name>
</gene>
<dbReference type="PANTHER" id="PTHR35558:SF1">
    <property type="entry name" value="ENDONUCLEASE_EXONUCLEASE_PHOSPHATASE DOMAIN-CONTAINING PROTEIN"/>
    <property type="match status" value="1"/>
</dbReference>
<dbReference type="PROSITE" id="PS50103">
    <property type="entry name" value="ZF_C3H1"/>
    <property type="match status" value="1"/>
</dbReference>
<keyword evidence="1" id="KW-0862">Zinc</keyword>
<evidence type="ECO:0000259" key="3">
    <source>
        <dbReference type="PROSITE" id="PS50103"/>
    </source>
</evidence>
<feature type="compositionally biased region" description="Polar residues" evidence="2">
    <location>
        <begin position="42"/>
        <end position="62"/>
    </location>
</feature>
<evidence type="ECO:0000313" key="5">
    <source>
        <dbReference type="Proteomes" id="UP000596742"/>
    </source>
</evidence>
<dbReference type="AlphaFoldDB" id="A0A8B6CAE5"/>
<dbReference type="Proteomes" id="UP000596742">
    <property type="component" value="Unassembled WGS sequence"/>
</dbReference>
<evidence type="ECO:0000256" key="2">
    <source>
        <dbReference type="SAM" id="MobiDB-lite"/>
    </source>
</evidence>
<dbReference type="InterPro" id="IPR000571">
    <property type="entry name" value="Znf_CCCH"/>
</dbReference>
<accession>A0A8B6CAE5</accession>
<feature type="domain" description="C3H1-type" evidence="3">
    <location>
        <begin position="249"/>
        <end position="270"/>
    </location>
</feature>
<dbReference type="PANTHER" id="PTHR35558">
    <property type="entry name" value="SGNH_HYDRO DOMAIN-CONTAINING PROTEIN"/>
    <property type="match status" value="1"/>
</dbReference>
<feature type="zinc finger region" description="C3H1-type" evidence="1">
    <location>
        <begin position="249"/>
        <end position="270"/>
    </location>
</feature>
<evidence type="ECO:0000313" key="4">
    <source>
        <dbReference type="EMBL" id="VDI01629.1"/>
    </source>
</evidence>
<comment type="caution">
    <text evidence="4">The sequence shown here is derived from an EMBL/GenBank/DDBJ whole genome shotgun (WGS) entry which is preliminary data.</text>
</comment>
<reference evidence="4" key="1">
    <citation type="submission" date="2018-11" db="EMBL/GenBank/DDBJ databases">
        <authorList>
            <person name="Alioto T."/>
            <person name="Alioto T."/>
        </authorList>
    </citation>
    <scope>NUCLEOTIDE SEQUENCE</scope>
</reference>
<evidence type="ECO:0000256" key="1">
    <source>
        <dbReference type="PROSITE-ProRule" id="PRU00723"/>
    </source>
</evidence>
<proteinExistence type="predicted"/>
<keyword evidence="5" id="KW-1185">Reference proteome</keyword>
<dbReference type="GO" id="GO:0008270">
    <property type="term" value="F:zinc ion binding"/>
    <property type="evidence" value="ECO:0007669"/>
    <property type="project" value="UniProtKB-KW"/>
</dbReference>